<evidence type="ECO:0000256" key="4">
    <source>
        <dbReference type="ARBA" id="ARBA00022801"/>
    </source>
</evidence>
<dbReference type="InterPro" id="IPR029060">
    <property type="entry name" value="PIN-like_dom_sf"/>
</dbReference>
<evidence type="ECO:0000256" key="3">
    <source>
        <dbReference type="ARBA" id="ARBA00022723"/>
    </source>
</evidence>
<dbReference type="InterPro" id="IPR002716">
    <property type="entry name" value="PIN_dom"/>
</dbReference>
<dbReference type="PANTHER" id="PTHR42740:SF1">
    <property type="entry name" value="RIBONUCLEASE VAPC3"/>
    <property type="match status" value="1"/>
</dbReference>
<protein>
    <recommendedName>
        <fullName evidence="6">PIN domain-containing protein</fullName>
    </recommendedName>
</protein>
<keyword evidence="4" id="KW-0378">Hydrolase</keyword>
<sequence>MNRENKLFLIDTSAWILGLKRNSSVQIKNILMEILDKDQSATTGIIILELLQGTKTKKEYEEIFSDLSALHYFEENKEIWKKASLLGFELRRKGKTIPSTDLLIASISLYYDLDILHADNHFEIIKLYSNLKTTDLNKI</sequence>
<evidence type="ECO:0000256" key="1">
    <source>
        <dbReference type="ARBA" id="ARBA00022649"/>
    </source>
</evidence>
<gene>
    <name evidence="7" type="ORF">S03H2_29858</name>
</gene>
<dbReference type="PANTHER" id="PTHR42740">
    <property type="entry name" value="RIBONUCLEASE VAPC3"/>
    <property type="match status" value="1"/>
</dbReference>
<keyword evidence="1" id="KW-1277">Toxin-antitoxin system</keyword>
<comment type="caution">
    <text evidence="7">The sequence shown here is derived from an EMBL/GenBank/DDBJ whole genome shotgun (WGS) entry which is preliminary data.</text>
</comment>
<evidence type="ECO:0000259" key="6">
    <source>
        <dbReference type="Pfam" id="PF01850"/>
    </source>
</evidence>
<dbReference type="EMBL" id="BARU01018041">
    <property type="protein sequence ID" value="GAH51794.1"/>
    <property type="molecule type" value="Genomic_DNA"/>
</dbReference>
<dbReference type="AlphaFoldDB" id="X1HD63"/>
<dbReference type="InterPro" id="IPR051749">
    <property type="entry name" value="PINc/VapC_TA_RNase"/>
</dbReference>
<keyword evidence="2" id="KW-0540">Nuclease</keyword>
<dbReference type="GO" id="GO:0004540">
    <property type="term" value="F:RNA nuclease activity"/>
    <property type="evidence" value="ECO:0007669"/>
    <property type="project" value="TreeGrafter"/>
</dbReference>
<dbReference type="GO" id="GO:0046872">
    <property type="term" value="F:metal ion binding"/>
    <property type="evidence" value="ECO:0007669"/>
    <property type="project" value="UniProtKB-KW"/>
</dbReference>
<feature type="domain" description="PIN" evidence="6">
    <location>
        <begin position="9"/>
        <end position="123"/>
    </location>
</feature>
<dbReference type="Gene3D" id="3.40.50.1010">
    <property type="entry name" value="5'-nuclease"/>
    <property type="match status" value="1"/>
</dbReference>
<reference evidence="7" key="1">
    <citation type="journal article" date="2014" name="Front. Microbiol.">
        <title>High frequency of phylogenetically diverse reductive dehalogenase-homologous genes in deep subseafloor sedimentary metagenomes.</title>
        <authorList>
            <person name="Kawai M."/>
            <person name="Futagami T."/>
            <person name="Toyoda A."/>
            <person name="Takaki Y."/>
            <person name="Nishi S."/>
            <person name="Hori S."/>
            <person name="Arai W."/>
            <person name="Tsubouchi T."/>
            <person name="Morono Y."/>
            <person name="Uchiyama I."/>
            <person name="Ito T."/>
            <person name="Fujiyama A."/>
            <person name="Inagaki F."/>
            <person name="Takami H."/>
        </authorList>
    </citation>
    <scope>NUCLEOTIDE SEQUENCE</scope>
    <source>
        <strain evidence="7">Expedition CK06-06</strain>
    </source>
</reference>
<evidence type="ECO:0000256" key="5">
    <source>
        <dbReference type="ARBA" id="ARBA00022842"/>
    </source>
</evidence>
<keyword evidence="5" id="KW-0460">Magnesium</keyword>
<evidence type="ECO:0000313" key="7">
    <source>
        <dbReference type="EMBL" id="GAH51794.1"/>
    </source>
</evidence>
<proteinExistence type="predicted"/>
<dbReference type="GO" id="GO:0016787">
    <property type="term" value="F:hydrolase activity"/>
    <property type="evidence" value="ECO:0007669"/>
    <property type="project" value="UniProtKB-KW"/>
</dbReference>
<keyword evidence="3" id="KW-0479">Metal-binding</keyword>
<evidence type="ECO:0000256" key="2">
    <source>
        <dbReference type="ARBA" id="ARBA00022722"/>
    </source>
</evidence>
<dbReference type="CDD" id="cd18758">
    <property type="entry name" value="PIN_MtVapC3-like"/>
    <property type="match status" value="1"/>
</dbReference>
<accession>X1HD63</accession>
<dbReference type="SUPFAM" id="SSF88723">
    <property type="entry name" value="PIN domain-like"/>
    <property type="match status" value="1"/>
</dbReference>
<organism evidence="7">
    <name type="scientific">marine sediment metagenome</name>
    <dbReference type="NCBI Taxonomy" id="412755"/>
    <lineage>
        <taxon>unclassified sequences</taxon>
        <taxon>metagenomes</taxon>
        <taxon>ecological metagenomes</taxon>
    </lineage>
</organism>
<dbReference type="Pfam" id="PF01850">
    <property type="entry name" value="PIN"/>
    <property type="match status" value="1"/>
</dbReference>
<name>X1HD63_9ZZZZ</name>